<dbReference type="CDD" id="cd22269">
    <property type="entry name" value="DPBB_EG45-like"/>
    <property type="match status" value="1"/>
</dbReference>
<feature type="domain" description="K+ potassium transporter C-terminal" evidence="1">
    <location>
        <begin position="47"/>
        <end position="203"/>
    </location>
</feature>
<evidence type="ECO:0000313" key="3">
    <source>
        <dbReference type="Proteomes" id="UP000237347"/>
    </source>
</evidence>
<evidence type="ECO:0000259" key="1">
    <source>
        <dbReference type="Pfam" id="PF22776"/>
    </source>
</evidence>
<name>A0AAW0LJM1_QUESU</name>
<dbReference type="Pfam" id="PF22776">
    <property type="entry name" value="K_trans_C"/>
    <property type="match status" value="1"/>
</dbReference>
<dbReference type="GO" id="GO:0016020">
    <property type="term" value="C:membrane"/>
    <property type="evidence" value="ECO:0007669"/>
    <property type="project" value="InterPro"/>
</dbReference>
<protein>
    <submittedName>
        <fullName evidence="2">Potassium transporter 5</fullName>
    </submittedName>
</protein>
<feature type="non-terminal residue" evidence="2">
    <location>
        <position position="1"/>
    </location>
</feature>
<sequence>LYKFFDGEYLPLLFASTLKYKFELGNKDSTHKLVEVASDLSIHHVLGFALFYTELVHGISPIFTHYVANVLALHSVLVFVSIKYPTISTAPPEERFLYEYKDSRFEWEFFKEMLVNQLKEFIRNDVLKLDELANNNKVEKVDEEMVGTVDDALIFGDVYLMGKNEVMASKRSSFSKKLAINYAYNWLKRCVRQVDEVFMIPHTTTCYGIDKSEFLSINLFAVSGEIWNGVACGRQYLVKCISDSVRDACDQNQTIQVKIVDYICGILSPFSAFNTTMVLSNIAFGSITNLATSSLSINIEYQPSSKI</sequence>
<dbReference type="AlphaFoldDB" id="A0AAW0LJM1"/>
<dbReference type="PANTHER" id="PTHR30540">
    <property type="entry name" value="OSMOTIC STRESS POTASSIUM TRANSPORTER"/>
    <property type="match status" value="1"/>
</dbReference>
<gene>
    <name evidence="2" type="primary">POT5_9</name>
    <name evidence="2" type="ORF">CFP56_044020</name>
</gene>
<dbReference type="GO" id="GO:0015079">
    <property type="term" value="F:potassium ion transmembrane transporter activity"/>
    <property type="evidence" value="ECO:0007669"/>
    <property type="project" value="InterPro"/>
</dbReference>
<evidence type="ECO:0000313" key="2">
    <source>
        <dbReference type="EMBL" id="KAK7850663.1"/>
    </source>
</evidence>
<dbReference type="InterPro" id="IPR053952">
    <property type="entry name" value="K_trans_C"/>
</dbReference>
<keyword evidence="3" id="KW-1185">Reference proteome</keyword>
<organism evidence="2 3">
    <name type="scientific">Quercus suber</name>
    <name type="common">Cork oak</name>
    <dbReference type="NCBI Taxonomy" id="58331"/>
    <lineage>
        <taxon>Eukaryota</taxon>
        <taxon>Viridiplantae</taxon>
        <taxon>Streptophyta</taxon>
        <taxon>Embryophyta</taxon>
        <taxon>Tracheophyta</taxon>
        <taxon>Spermatophyta</taxon>
        <taxon>Magnoliopsida</taxon>
        <taxon>eudicotyledons</taxon>
        <taxon>Gunneridae</taxon>
        <taxon>Pentapetalae</taxon>
        <taxon>rosids</taxon>
        <taxon>fabids</taxon>
        <taxon>Fagales</taxon>
        <taxon>Fagaceae</taxon>
        <taxon>Quercus</taxon>
    </lineage>
</organism>
<dbReference type="InterPro" id="IPR036908">
    <property type="entry name" value="RlpA-like_sf"/>
</dbReference>
<accession>A0AAW0LJM1</accession>
<dbReference type="EMBL" id="PKMF04000097">
    <property type="protein sequence ID" value="KAK7850663.1"/>
    <property type="molecule type" value="Genomic_DNA"/>
</dbReference>
<dbReference type="Gene3D" id="2.40.40.10">
    <property type="entry name" value="RlpA-like domain"/>
    <property type="match status" value="1"/>
</dbReference>
<reference evidence="2 3" key="1">
    <citation type="journal article" date="2018" name="Sci. Data">
        <title>The draft genome sequence of cork oak.</title>
        <authorList>
            <person name="Ramos A.M."/>
            <person name="Usie A."/>
            <person name="Barbosa P."/>
            <person name="Barros P.M."/>
            <person name="Capote T."/>
            <person name="Chaves I."/>
            <person name="Simoes F."/>
            <person name="Abreu I."/>
            <person name="Carrasquinho I."/>
            <person name="Faro C."/>
            <person name="Guimaraes J.B."/>
            <person name="Mendonca D."/>
            <person name="Nobrega F."/>
            <person name="Rodrigues L."/>
            <person name="Saibo N.J.M."/>
            <person name="Varela M.C."/>
            <person name="Egas C."/>
            <person name="Matos J."/>
            <person name="Miguel C.M."/>
            <person name="Oliveira M.M."/>
            <person name="Ricardo C.P."/>
            <person name="Goncalves S."/>
        </authorList>
    </citation>
    <scope>NUCLEOTIDE SEQUENCE [LARGE SCALE GENOMIC DNA]</scope>
    <source>
        <strain evidence="3">cv. HL8</strain>
    </source>
</reference>
<dbReference type="InterPro" id="IPR003855">
    <property type="entry name" value="K+_transporter"/>
</dbReference>
<dbReference type="SUPFAM" id="SSF50685">
    <property type="entry name" value="Barwin-like endoglucanases"/>
    <property type="match status" value="1"/>
</dbReference>
<proteinExistence type="predicted"/>
<comment type="caution">
    <text evidence="2">The sequence shown here is derived from an EMBL/GenBank/DDBJ whole genome shotgun (WGS) entry which is preliminary data.</text>
</comment>
<dbReference type="Proteomes" id="UP000237347">
    <property type="component" value="Unassembled WGS sequence"/>
</dbReference>
<dbReference type="PANTHER" id="PTHR30540:SF117">
    <property type="entry name" value="POTASSIUM TRANSPORTER"/>
    <property type="match status" value="1"/>
</dbReference>